<dbReference type="Proteomes" id="UP000799750">
    <property type="component" value="Unassembled WGS sequence"/>
</dbReference>
<protein>
    <submittedName>
        <fullName evidence="1">Uncharacterized protein</fullName>
    </submittedName>
</protein>
<name>A0A6A6QDD4_9PEZI</name>
<dbReference type="OrthoDB" id="3182339at2759"/>
<reference evidence="1" key="1">
    <citation type="journal article" date="2020" name="Stud. Mycol.">
        <title>101 Dothideomycetes genomes: a test case for predicting lifestyles and emergence of pathogens.</title>
        <authorList>
            <person name="Haridas S."/>
            <person name="Albert R."/>
            <person name="Binder M."/>
            <person name="Bloem J."/>
            <person name="Labutti K."/>
            <person name="Salamov A."/>
            <person name="Andreopoulos B."/>
            <person name="Baker S."/>
            <person name="Barry K."/>
            <person name="Bills G."/>
            <person name="Bluhm B."/>
            <person name="Cannon C."/>
            <person name="Castanera R."/>
            <person name="Culley D."/>
            <person name="Daum C."/>
            <person name="Ezra D."/>
            <person name="Gonzalez J."/>
            <person name="Henrissat B."/>
            <person name="Kuo A."/>
            <person name="Liang C."/>
            <person name="Lipzen A."/>
            <person name="Lutzoni F."/>
            <person name="Magnuson J."/>
            <person name="Mondo S."/>
            <person name="Nolan M."/>
            <person name="Ohm R."/>
            <person name="Pangilinan J."/>
            <person name="Park H.-J."/>
            <person name="Ramirez L."/>
            <person name="Alfaro M."/>
            <person name="Sun H."/>
            <person name="Tritt A."/>
            <person name="Yoshinaga Y."/>
            <person name="Zwiers L.-H."/>
            <person name="Turgeon B."/>
            <person name="Goodwin S."/>
            <person name="Spatafora J."/>
            <person name="Crous P."/>
            <person name="Grigoriev I."/>
        </authorList>
    </citation>
    <scope>NUCLEOTIDE SEQUENCE</scope>
    <source>
        <strain evidence="1">CBS 269.34</strain>
    </source>
</reference>
<dbReference type="EMBL" id="MU004197">
    <property type="protein sequence ID" value="KAF2490151.1"/>
    <property type="molecule type" value="Genomic_DNA"/>
</dbReference>
<accession>A0A6A6QDD4</accession>
<keyword evidence="2" id="KW-1185">Reference proteome</keyword>
<sequence length="392" mass="44462">MLDAIEWCIRNTWTQIQTEVPVWAQQDERYEHQQQQLNTALASNPDALSVSVVESLKEIESQTLDMRYGITSPSLHQAWRFDLPKDNVQEPVQASGNPLASTSKRVKMSVNTEAIISRCQDFNISPYEGPALHEEQERELCPENEREQQVERPRPMQALSHVTHAAIKTFARTGQWGNLKNEAVLPAFCSLKTTSAGKLLRPNEWPEDLLVSKSFAQSVKAPKGETTDAYLKPVNWILSRQTDDGTPLGRWELVIISPAEANELLPTIMMHKMVALHLYSPRTRQGVPSLLITQLNLFAGQLYQNHDEANKTLCEFLGLWHVHLLAQSDGFMKKDDRHYAGLHDRSCPFTVSPMNFVKEWLGIRRRGQSFERTHMGALVVVGRALTGKDFES</sequence>
<gene>
    <name evidence="1" type="ORF">BU16DRAFT_566179</name>
</gene>
<evidence type="ECO:0000313" key="1">
    <source>
        <dbReference type="EMBL" id="KAF2490151.1"/>
    </source>
</evidence>
<organism evidence="1 2">
    <name type="scientific">Lophium mytilinum</name>
    <dbReference type="NCBI Taxonomy" id="390894"/>
    <lineage>
        <taxon>Eukaryota</taxon>
        <taxon>Fungi</taxon>
        <taxon>Dikarya</taxon>
        <taxon>Ascomycota</taxon>
        <taxon>Pezizomycotina</taxon>
        <taxon>Dothideomycetes</taxon>
        <taxon>Pleosporomycetidae</taxon>
        <taxon>Mytilinidiales</taxon>
        <taxon>Mytilinidiaceae</taxon>
        <taxon>Lophium</taxon>
    </lineage>
</organism>
<dbReference type="AlphaFoldDB" id="A0A6A6QDD4"/>
<proteinExistence type="predicted"/>
<evidence type="ECO:0000313" key="2">
    <source>
        <dbReference type="Proteomes" id="UP000799750"/>
    </source>
</evidence>